<dbReference type="InterPro" id="IPR013783">
    <property type="entry name" value="Ig-like_fold"/>
</dbReference>
<dbReference type="PANTHER" id="PTHR47434:SF1">
    <property type="entry name" value="PROTEIN PTST HOMOLOG 2, CHLOROPLASTIC"/>
    <property type="match status" value="1"/>
</dbReference>
<dbReference type="CDD" id="cd02859">
    <property type="entry name" value="E_set_AMPKbeta_like_N"/>
    <property type="match status" value="1"/>
</dbReference>
<dbReference type="PANTHER" id="PTHR47434">
    <property type="entry name" value="PROTEIN PTST HOMOLOG 3, CHLOROPLASTIC"/>
    <property type="match status" value="1"/>
</dbReference>
<name>A0A7I8I879_SPIIN</name>
<keyword evidence="4" id="KW-1185">Reference proteome</keyword>
<evidence type="ECO:0000256" key="1">
    <source>
        <dbReference type="SAM" id="Coils"/>
    </source>
</evidence>
<dbReference type="InterPro" id="IPR014756">
    <property type="entry name" value="Ig_E-set"/>
</dbReference>
<proteinExistence type="predicted"/>
<feature type="coiled-coil region" evidence="1">
    <location>
        <begin position="248"/>
        <end position="314"/>
    </location>
</feature>
<protein>
    <recommendedName>
        <fullName evidence="2">AMP-activated protein kinase glycogen-binding domain-containing protein</fullName>
    </recommendedName>
</protein>
<reference evidence="3 4" key="1">
    <citation type="submission" date="2019-12" db="EMBL/GenBank/DDBJ databases">
        <authorList>
            <person name="Scholz U."/>
            <person name="Mascher M."/>
            <person name="Fiebig A."/>
        </authorList>
    </citation>
    <scope>NUCLEOTIDE SEQUENCE</scope>
</reference>
<dbReference type="AlphaFoldDB" id="A0A7I8I879"/>
<dbReference type="Proteomes" id="UP001189122">
    <property type="component" value="Unassembled WGS sequence"/>
</dbReference>
<feature type="domain" description="AMP-activated protein kinase glycogen-binding" evidence="2">
    <location>
        <begin position="316"/>
        <end position="385"/>
    </location>
</feature>
<sequence>MDLVKAIASHGGWLAYGWDFDDADDTNDDDGDWIYGDDEERKWEKLYGVELKTDSFSFLLPETNSSTRENNEFAVNCFDEGILEQQRFGSSMDPTSSSIASSSGRPIDIKVEDESGIDGILKRLEKERSFSYTVTCKDSNIDDRILSRDYELSSSEPYNVVRSSYMPELENFLYGIRRNGFAHSMDQRAMDVRNVKKESSSTAGPGQNHIHSRLRYLESELSSVLSSLRSQKDTVASLKGEGSSLKELHKLTDAREFVETEIMNTQDRLRSTKAKLAVLEGKMALQVIESQKIIEEKQKRIDATQRAVHLLRTAYVVWPNSASEVLLAGSFDGWSSQIKFGIFSLHLNLYPGQYEIKFIVDGVWKIDPLRPIVYNHGFENNLLIVS</sequence>
<evidence type="ECO:0000313" key="4">
    <source>
        <dbReference type="Proteomes" id="UP001189122"/>
    </source>
</evidence>
<evidence type="ECO:0000313" key="3">
    <source>
        <dbReference type="EMBL" id="CAA2613859.1"/>
    </source>
</evidence>
<dbReference type="Pfam" id="PF16561">
    <property type="entry name" value="AMPK1_CBM"/>
    <property type="match status" value="1"/>
</dbReference>
<gene>
    <name evidence="3" type="ORF">SI7747_01000264</name>
</gene>
<evidence type="ECO:0000259" key="2">
    <source>
        <dbReference type="Pfam" id="PF16561"/>
    </source>
</evidence>
<accession>A0A7I8I879</accession>
<dbReference type="EMBL" id="CACRZD030000001">
    <property type="protein sequence ID" value="CAA6653674.1"/>
    <property type="molecule type" value="Genomic_DNA"/>
</dbReference>
<dbReference type="EMBL" id="LR743588">
    <property type="protein sequence ID" value="CAA2613859.1"/>
    <property type="molecule type" value="Genomic_DNA"/>
</dbReference>
<dbReference type="InterPro" id="IPR032640">
    <property type="entry name" value="AMPK1_CBM"/>
</dbReference>
<keyword evidence="1" id="KW-0175">Coiled coil</keyword>
<dbReference type="Gene3D" id="2.60.40.10">
    <property type="entry name" value="Immunoglobulins"/>
    <property type="match status" value="1"/>
</dbReference>
<dbReference type="SUPFAM" id="SSF81296">
    <property type="entry name" value="E set domains"/>
    <property type="match status" value="1"/>
</dbReference>
<organism evidence="3">
    <name type="scientific">Spirodela intermedia</name>
    <name type="common">Intermediate duckweed</name>
    <dbReference type="NCBI Taxonomy" id="51605"/>
    <lineage>
        <taxon>Eukaryota</taxon>
        <taxon>Viridiplantae</taxon>
        <taxon>Streptophyta</taxon>
        <taxon>Embryophyta</taxon>
        <taxon>Tracheophyta</taxon>
        <taxon>Spermatophyta</taxon>
        <taxon>Magnoliopsida</taxon>
        <taxon>Liliopsida</taxon>
        <taxon>Araceae</taxon>
        <taxon>Lemnoideae</taxon>
        <taxon>Spirodela</taxon>
    </lineage>
</organism>
<dbReference type="GO" id="GO:0009507">
    <property type="term" value="C:chloroplast"/>
    <property type="evidence" value="ECO:0007669"/>
    <property type="project" value="UniProtKB-ARBA"/>
</dbReference>